<evidence type="ECO:0000313" key="1">
    <source>
        <dbReference type="EMBL" id="CAB5214572.1"/>
    </source>
</evidence>
<proteinExistence type="predicted"/>
<gene>
    <name evidence="1" type="ORF">UFOVP190_171</name>
</gene>
<name>A0A6J7WGP0_9CAUD</name>
<protein>
    <submittedName>
        <fullName evidence="1">Uncharacterized protein</fullName>
    </submittedName>
</protein>
<reference evidence="1" key="1">
    <citation type="submission" date="2020-05" db="EMBL/GenBank/DDBJ databases">
        <authorList>
            <person name="Chiriac C."/>
            <person name="Salcher M."/>
            <person name="Ghai R."/>
            <person name="Kavagutti S V."/>
        </authorList>
    </citation>
    <scope>NUCLEOTIDE SEQUENCE</scope>
</reference>
<accession>A0A6J7WGP0</accession>
<sequence length="120" mass="14793">MLTFDKPFKLYLFKNRKQVEWSMHVAENYVHTYTLAQDIFERILDEYRNPMGFKHQLQVGVHWTVEHKTVGPRPECQPVDYVRITIYNQNMAHNYRFDLEDMLNLERDYIRQLNNKMHWD</sequence>
<organism evidence="1">
    <name type="scientific">uncultured Caudovirales phage</name>
    <dbReference type="NCBI Taxonomy" id="2100421"/>
    <lineage>
        <taxon>Viruses</taxon>
        <taxon>Duplodnaviria</taxon>
        <taxon>Heunggongvirae</taxon>
        <taxon>Uroviricota</taxon>
        <taxon>Caudoviricetes</taxon>
        <taxon>Peduoviridae</taxon>
        <taxon>Maltschvirus</taxon>
        <taxon>Maltschvirus maltsch</taxon>
    </lineage>
</organism>
<dbReference type="EMBL" id="LR798243">
    <property type="protein sequence ID" value="CAB5214572.1"/>
    <property type="molecule type" value="Genomic_DNA"/>
</dbReference>